<dbReference type="Proteomes" id="UP001231924">
    <property type="component" value="Unassembled WGS sequence"/>
</dbReference>
<dbReference type="RefSeq" id="WP_286056064.1">
    <property type="nucleotide sequence ID" value="NZ_JASVWF010000007.1"/>
</dbReference>
<evidence type="ECO:0000256" key="1">
    <source>
        <dbReference type="SAM" id="MobiDB-lite"/>
    </source>
</evidence>
<comment type="caution">
    <text evidence="2">The sequence shown here is derived from an EMBL/GenBank/DDBJ whole genome shotgun (WGS) entry which is preliminary data.</text>
</comment>
<organism evidence="2 3">
    <name type="scientific">Actinomycetospora termitidis</name>
    <dbReference type="NCBI Taxonomy" id="3053470"/>
    <lineage>
        <taxon>Bacteria</taxon>
        <taxon>Bacillati</taxon>
        <taxon>Actinomycetota</taxon>
        <taxon>Actinomycetes</taxon>
        <taxon>Pseudonocardiales</taxon>
        <taxon>Pseudonocardiaceae</taxon>
        <taxon>Actinomycetospora</taxon>
    </lineage>
</organism>
<proteinExistence type="predicted"/>
<feature type="region of interest" description="Disordered" evidence="1">
    <location>
        <begin position="112"/>
        <end position="218"/>
    </location>
</feature>
<dbReference type="EMBL" id="JASVWF010000007">
    <property type="protein sequence ID" value="MDL5159469.1"/>
    <property type="molecule type" value="Genomic_DNA"/>
</dbReference>
<gene>
    <name evidence="2" type="ORF">QRT03_26110</name>
</gene>
<protein>
    <submittedName>
        <fullName evidence="2">Uncharacterized protein</fullName>
    </submittedName>
</protein>
<feature type="compositionally biased region" description="Basic and acidic residues" evidence="1">
    <location>
        <begin position="142"/>
        <end position="151"/>
    </location>
</feature>
<feature type="compositionally biased region" description="Basic and acidic residues" evidence="1">
    <location>
        <begin position="197"/>
        <end position="213"/>
    </location>
</feature>
<name>A0ABT7MFN1_9PSEU</name>
<keyword evidence="3" id="KW-1185">Reference proteome</keyword>
<sequence>MPVNKVRRRGSYAPLSAHYAKDDKIIRAGEKAELLYVRGLAFCADVLNDGVITDAQLAHVGVGMTALKARARALVDVELWQRVDGGYRVVAWLNWNKTREDILNDAHRDTARKSPHLHDQQERPEPPPEDDEISERNPNGIRNDRNADPDGFRPLACGPARAPSNSRAEPKPEPEPPLPSGGGSGGTADQDASPSEASRKRSAKEPRGARIPEDWWPSDDDLAWYREHCPTLAADGGRGTKLTEEFRDYWLARAGKDARKTSWSRTWRNRMRDREQQAIDQHARHRPGSPSARPSATESAVAAVSALRRNPRPGEPEQPALRVASQRGDTAPYAEAGGF</sequence>
<evidence type="ECO:0000313" key="2">
    <source>
        <dbReference type="EMBL" id="MDL5159469.1"/>
    </source>
</evidence>
<feature type="compositionally biased region" description="Basic and acidic residues" evidence="1">
    <location>
        <begin position="112"/>
        <end position="126"/>
    </location>
</feature>
<feature type="region of interest" description="Disordered" evidence="1">
    <location>
        <begin position="260"/>
        <end position="339"/>
    </location>
</feature>
<evidence type="ECO:0000313" key="3">
    <source>
        <dbReference type="Proteomes" id="UP001231924"/>
    </source>
</evidence>
<accession>A0ABT7MFN1</accession>
<reference evidence="2 3" key="1">
    <citation type="submission" date="2023-06" db="EMBL/GenBank/DDBJ databases">
        <title>Actinomycetospora Odt1-22.</title>
        <authorList>
            <person name="Supong K."/>
        </authorList>
    </citation>
    <scope>NUCLEOTIDE SEQUENCE [LARGE SCALE GENOMIC DNA]</scope>
    <source>
        <strain evidence="2 3">Odt1-22</strain>
    </source>
</reference>